<dbReference type="Pfam" id="PF07696">
    <property type="entry name" value="7TMR-DISMED2"/>
    <property type="match status" value="1"/>
</dbReference>
<sequence>MIVRISAHKKSCIWLAFFIVFATRMSAQIPVPLDHNIEKHIFSYDEIQIFEDAKGQYTITDVGDSSFNNKFATSRSFIPKTFHYKSTYWFRVRVRNVSKSNKNWVFEFYDQTIDNIRFYSPNDSGRFDEYECGAMYPFNQRQISHKNFTIQLSDDFSGDKVFYFAIRSQQPPTVMVVIKPVEEFIKYGLREYILLGFFYGMMLIFCLYNFMMFAATRQRQYIYYIVYNFSIGIFEMSSNGIAYQYLWPSFPRWNDIAFGVALYTATIGALLFTASFLRLKTKAPRLYKLVAYAIVLRTVFFAICLFINNHWFVYKFVDGIAILFGLYCGIVVLRKKYYPARFFVAGYSFLLLGFSIRVLKVLALVNLPFGPFNYYSLSFCFILEMMFVSFAIGESVSYMKKEKDRAQQRVIEEMKRLDALKEELNKELEVKVVQRTKEVTEQASIIKQQNDELQNVNELLSHQAIEIKRMNALLKEDNETLHTDIEKIAQARVLSSEVNFEEFSKVYPDNESCYKFLANLKWNDSYQCKKCGNEHYGEGKTSFSRRCSKCGYEESATAYTIFHNTRIPVNKGFYMLFLIYTSKGKISSHQLSEILEIRQSTCWSYSSKIKKLMEERKKELKNAGERGWSKLVFEDTVGG</sequence>
<dbReference type="InterPro" id="IPR011623">
    <property type="entry name" value="7TMR_DISM_rcpt_extracell_dom1"/>
</dbReference>
<evidence type="ECO:0000313" key="7">
    <source>
        <dbReference type="EMBL" id="MDI3320945.1"/>
    </source>
</evidence>
<reference evidence="7 8" key="1">
    <citation type="submission" date="2023-05" db="EMBL/GenBank/DDBJ databases">
        <title>Genome sequence of Pinibacter sp. MAH-24.</title>
        <authorList>
            <person name="Huq M.A."/>
        </authorList>
    </citation>
    <scope>NUCLEOTIDE SEQUENCE [LARGE SCALE GENOMIC DNA]</scope>
    <source>
        <strain evidence="7 8">MAH-24</strain>
    </source>
</reference>
<evidence type="ECO:0000259" key="6">
    <source>
        <dbReference type="Pfam" id="PF12760"/>
    </source>
</evidence>
<dbReference type="InterPro" id="IPR024442">
    <property type="entry name" value="Transposase_Zn_ribbon"/>
</dbReference>
<feature type="signal peptide" evidence="3">
    <location>
        <begin position="1"/>
        <end position="27"/>
    </location>
</feature>
<name>A0ABT6REE8_9BACT</name>
<keyword evidence="8" id="KW-1185">Reference proteome</keyword>
<evidence type="ECO:0000256" key="3">
    <source>
        <dbReference type="SAM" id="SignalP"/>
    </source>
</evidence>
<evidence type="ECO:0000313" key="8">
    <source>
        <dbReference type="Proteomes" id="UP001226434"/>
    </source>
</evidence>
<feature type="domain" description="Transposase zinc-ribbon" evidence="6">
    <location>
        <begin position="508"/>
        <end position="552"/>
    </location>
</feature>
<feature type="domain" description="7TM-DISM receptor extracellular" evidence="4">
    <location>
        <begin position="191"/>
        <end position="393"/>
    </location>
</feature>
<feature type="coiled-coil region" evidence="1">
    <location>
        <begin position="403"/>
        <end position="466"/>
    </location>
</feature>
<comment type="caution">
    <text evidence="7">The sequence shown here is derived from an EMBL/GenBank/DDBJ whole genome shotgun (WGS) entry which is preliminary data.</text>
</comment>
<dbReference type="Pfam" id="PF12760">
    <property type="entry name" value="Zn_ribbon_IS1595"/>
    <property type="match status" value="1"/>
</dbReference>
<feature type="transmembrane region" description="Helical" evidence="2">
    <location>
        <begin position="222"/>
        <end position="244"/>
    </location>
</feature>
<proteinExistence type="predicted"/>
<feature type="transmembrane region" description="Helical" evidence="2">
    <location>
        <begin position="314"/>
        <end position="333"/>
    </location>
</feature>
<keyword evidence="2" id="KW-0472">Membrane</keyword>
<feature type="transmembrane region" description="Helical" evidence="2">
    <location>
        <begin position="340"/>
        <end position="362"/>
    </location>
</feature>
<evidence type="ECO:0000259" key="5">
    <source>
        <dbReference type="Pfam" id="PF07696"/>
    </source>
</evidence>
<feature type="domain" description="7TM-DISM receptor extracellular" evidence="5">
    <location>
        <begin position="46"/>
        <end position="175"/>
    </location>
</feature>
<dbReference type="RefSeq" id="WP_282335047.1">
    <property type="nucleotide sequence ID" value="NZ_JASBRG010000007.1"/>
</dbReference>
<protein>
    <submittedName>
        <fullName evidence="7">7TM diverse intracellular signaling domain-containing protein</fullName>
    </submittedName>
</protein>
<dbReference type="Pfam" id="PF07695">
    <property type="entry name" value="7TMR-DISM_7TM"/>
    <property type="match status" value="1"/>
</dbReference>
<keyword evidence="2" id="KW-1133">Transmembrane helix</keyword>
<organism evidence="7 8">
    <name type="scientific">Pinibacter soli</name>
    <dbReference type="NCBI Taxonomy" id="3044211"/>
    <lineage>
        <taxon>Bacteria</taxon>
        <taxon>Pseudomonadati</taxon>
        <taxon>Bacteroidota</taxon>
        <taxon>Chitinophagia</taxon>
        <taxon>Chitinophagales</taxon>
        <taxon>Chitinophagaceae</taxon>
        <taxon>Pinibacter</taxon>
    </lineage>
</organism>
<keyword evidence="3" id="KW-0732">Signal</keyword>
<gene>
    <name evidence="7" type="ORF">QJ048_14230</name>
</gene>
<evidence type="ECO:0000259" key="4">
    <source>
        <dbReference type="Pfam" id="PF07695"/>
    </source>
</evidence>
<dbReference type="InterPro" id="IPR011622">
    <property type="entry name" value="7TMR_DISM_rcpt_extracell_dom2"/>
</dbReference>
<keyword evidence="1" id="KW-0175">Coiled coil</keyword>
<evidence type="ECO:0000256" key="1">
    <source>
        <dbReference type="SAM" id="Coils"/>
    </source>
</evidence>
<accession>A0ABT6REE8</accession>
<feature type="transmembrane region" description="Helical" evidence="2">
    <location>
        <begin position="256"/>
        <end position="277"/>
    </location>
</feature>
<evidence type="ECO:0000256" key="2">
    <source>
        <dbReference type="SAM" id="Phobius"/>
    </source>
</evidence>
<feature type="transmembrane region" description="Helical" evidence="2">
    <location>
        <begin position="289"/>
        <end position="308"/>
    </location>
</feature>
<dbReference type="Proteomes" id="UP001226434">
    <property type="component" value="Unassembled WGS sequence"/>
</dbReference>
<feature type="transmembrane region" description="Helical" evidence="2">
    <location>
        <begin position="192"/>
        <end position="210"/>
    </location>
</feature>
<dbReference type="EMBL" id="JASBRG010000007">
    <property type="protein sequence ID" value="MDI3320945.1"/>
    <property type="molecule type" value="Genomic_DNA"/>
</dbReference>
<feature type="chain" id="PRO_5046351421" evidence="3">
    <location>
        <begin position="28"/>
        <end position="639"/>
    </location>
</feature>
<feature type="transmembrane region" description="Helical" evidence="2">
    <location>
        <begin position="374"/>
        <end position="393"/>
    </location>
</feature>
<keyword evidence="2" id="KW-0812">Transmembrane</keyword>
<dbReference type="Gene3D" id="2.60.40.2380">
    <property type="match status" value="1"/>
</dbReference>